<protein>
    <submittedName>
        <fullName evidence="1">Uncharacterized protein</fullName>
    </submittedName>
</protein>
<organism evidence="1 2">
    <name type="scientific">Donghicola eburneus</name>
    <dbReference type="NCBI Taxonomy" id="393278"/>
    <lineage>
        <taxon>Bacteria</taxon>
        <taxon>Pseudomonadati</taxon>
        <taxon>Pseudomonadota</taxon>
        <taxon>Alphaproteobacteria</taxon>
        <taxon>Rhodobacterales</taxon>
        <taxon>Roseobacteraceae</taxon>
        <taxon>Donghicola</taxon>
    </lineage>
</organism>
<dbReference type="Proteomes" id="UP000184085">
    <property type="component" value="Unassembled WGS sequence"/>
</dbReference>
<keyword evidence="2" id="KW-1185">Reference proteome</keyword>
<gene>
    <name evidence="1" type="ORF">KARMA_2771</name>
</gene>
<dbReference type="EMBL" id="FMJB01000055">
    <property type="protein sequence ID" value="SCM68548.1"/>
    <property type="molecule type" value="Genomic_DNA"/>
</dbReference>
<proteinExistence type="predicted"/>
<evidence type="ECO:0000313" key="1">
    <source>
        <dbReference type="EMBL" id="SCM68548.1"/>
    </source>
</evidence>
<dbReference type="RefSeq" id="WP_143095346.1">
    <property type="nucleotide sequence ID" value="NZ_FOXY01000002.1"/>
</dbReference>
<reference evidence="2" key="1">
    <citation type="submission" date="2016-09" db="EMBL/GenBank/DDBJ databases">
        <authorList>
            <person name="Wibberg D."/>
        </authorList>
    </citation>
    <scope>NUCLEOTIDE SEQUENCE [LARGE SCALE GENOMIC DNA]</scope>
</reference>
<evidence type="ECO:0000313" key="2">
    <source>
        <dbReference type="Proteomes" id="UP000184085"/>
    </source>
</evidence>
<dbReference type="AlphaFoldDB" id="A0A1M4N3F7"/>
<sequence>MDRGKRSAMRNQVEGFQSLVDALLPDALAEEMPENMPVKWKATGWSEIAHLLTEVQYSVDPGRVRRASDMLGKRIEECEGLLLS</sequence>
<accession>A0A1M4N3F7</accession>
<name>A0A1M4N3F7_9RHOB</name>